<dbReference type="AlphaFoldDB" id="A0ABD2QNU8"/>
<comment type="caution">
    <text evidence="2">The sequence shown here is derived from an EMBL/GenBank/DDBJ whole genome shotgun (WGS) entry which is preliminary data.</text>
</comment>
<sequence>MHKKTKSQQENFKDNGDQIFIDGPNIVCLNRSGFSFFRKPKDENVCIKRTKQWKEIQVESSPRNILMKIIPAQVKLSYQVVDESSFTPNYVSSLEISHNPKAHAREQITTITNNTFGRTRDIEDKTEELLAPANSCNFEPDNTFNILDESLSETEKLTTITPANNNASAQKKAQAMVLNMMIDNLKKTETRDSATQTEPKKKNVNKTLPKVAF</sequence>
<feature type="region of interest" description="Disordered" evidence="1">
    <location>
        <begin position="188"/>
        <end position="213"/>
    </location>
</feature>
<evidence type="ECO:0000256" key="1">
    <source>
        <dbReference type="SAM" id="MobiDB-lite"/>
    </source>
</evidence>
<dbReference type="Proteomes" id="UP001626550">
    <property type="component" value="Unassembled WGS sequence"/>
</dbReference>
<keyword evidence="3" id="KW-1185">Reference proteome</keyword>
<dbReference type="EMBL" id="JBJKFK010000010">
    <property type="protein sequence ID" value="KAL3321125.1"/>
    <property type="molecule type" value="Genomic_DNA"/>
</dbReference>
<name>A0ABD2QNU8_9PLAT</name>
<accession>A0ABD2QNU8</accession>
<protein>
    <submittedName>
        <fullName evidence="2">Uncharacterized protein</fullName>
    </submittedName>
</protein>
<proteinExistence type="predicted"/>
<gene>
    <name evidence="2" type="ORF">Ciccas_000200</name>
</gene>
<evidence type="ECO:0000313" key="2">
    <source>
        <dbReference type="EMBL" id="KAL3321125.1"/>
    </source>
</evidence>
<reference evidence="2 3" key="1">
    <citation type="submission" date="2024-11" db="EMBL/GenBank/DDBJ databases">
        <title>Adaptive evolution of stress response genes in parasites aligns with host niche diversity.</title>
        <authorList>
            <person name="Hahn C."/>
            <person name="Resl P."/>
        </authorList>
    </citation>
    <scope>NUCLEOTIDE SEQUENCE [LARGE SCALE GENOMIC DNA]</scope>
    <source>
        <strain evidence="2">EGGRZ-B1_66</strain>
        <tissue evidence="2">Body</tissue>
    </source>
</reference>
<organism evidence="2 3">
    <name type="scientific">Cichlidogyrus casuarinus</name>
    <dbReference type="NCBI Taxonomy" id="1844966"/>
    <lineage>
        <taxon>Eukaryota</taxon>
        <taxon>Metazoa</taxon>
        <taxon>Spiralia</taxon>
        <taxon>Lophotrochozoa</taxon>
        <taxon>Platyhelminthes</taxon>
        <taxon>Monogenea</taxon>
        <taxon>Monopisthocotylea</taxon>
        <taxon>Dactylogyridea</taxon>
        <taxon>Ancyrocephalidae</taxon>
        <taxon>Cichlidogyrus</taxon>
    </lineage>
</organism>
<evidence type="ECO:0000313" key="3">
    <source>
        <dbReference type="Proteomes" id="UP001626550"/>
    </source>
</evidence>